<reference evidence="1" key="1">
    <citation type="submission" date="2019-10" db="EMBL/GenBank/DDBJ databases">
        <authorList>
            <consortium name="DOE Joint Genome Institute"/>
            <person name="Kuo A."/>
            <person name="Miyauchi S."/>
            <person name="Kiss E."/>
            <person name="Drula E."/>
            <person name="Kohler A."/>
            <person name="Sanchez-Garcia M."/>
            <person name="Andreopoulos B."/>
            <person name="Barry K.W."/>
            <person name="Bonito G."/>
            <person name="Buee M."/>
            <person name="Carver A."/>
            <person name="Chen C."/>
            <person name="Cichocki N."/>
            <person name="Clum A."/>
            <person name="Culley D."/>
            <person name="Crous P.W."/>
            <person name="Fauchery L."/>
            <person name="Girlanda M."/>
            <person name="Hayes R."/>
            <person name="Keri Z."/>
            <person name="Labutti K."/>
            <person name="Lipzen A."/>
            <person name="Lombard V."/>
            <person name="Magnuson J."/>
            <person name="Maillard F."/>
            <person name="Morin E."/>
            <person name="Murat C."/>
            <person name="Nolan M."/>
            <person name="Ohm R."/>
            <person name="Pangilinan J."/>
            <person name="Pereira M."/>
            <person name="Perotto S."/>
            <person name="Peter M."/>
            <person name="Riley R."/>
            <person name="Sitrit Y."/>
            <person name="Stielow B."/>
            <person name="Szollosi G."/>
            <person name="Zifcakova L."/>
            <person name="Stursova M."/>
            <person name="Spatafora J.W."/>
            <person name="Tedersoo L."/>
            <person name="Vaario L.-M."/>
            <person name="Yamada A."/>
            <person name="Yan M."/>
            <person name="Wang P."/>
            <person name="Xu J."/>
            <person name="Bruns T."/>
            <person name="Baldrian P."/>
            <person name="Vilgalys R."/>
            <person name="Henrissat B."/>
            <person name="Grigoriev I.V."/>
            <person name="Hibbett D."/>
            <person name="Nagy L.G."/>
            <person name="Martin F.M."/>
        </authorList>
    </citation>
    <scope>NUCLEOTIDE SEQUENCE</scope>
    <source>
        <strain evidence="1">P2</strain>
    </source>
</reference>
<name>A0ACB6ZHP8_THEGA</name>
<reference evidence="1" key="2">
    <citation type="journal article" date="2020" name="Nat. Commun.">
        <title>Large-scale genome sequencing of mycorrhizal fungi provides insights into the early evolution of symbiotic traits.</title>
        <authorList>
            <person name="Miyauchi S."/>
            <person name="Kiss E."/>
            <person name="Kuo A."/>
            <person name="Drula E."/>
            <person name="Kohler A."/>
            <person name="Sanchez-Garcia M."/>
            <person name="Morin E."/>
            <person name="Andreopoulos B."/>
            <person name="Barry K.W."/>
            <person name="Bonito G."/>
            <person name="Buee M."/>
            <person name="Carver A."/>
            <person name="Chen C."/>
            <person name="Cichocki N."/>
            <person name="Clum A."/>
            <person name="Culley D."/>
            <person name="Crous P.W."/>
            <person name="Fauchery L."/>
            <person name="Girlanda M."/>
            <person name="Hayes R.D."/>
            <person name="Keri Z."/>
            <person name="LaButti K."/>
            <person name="Lipzen A."/>
            <person name="Lombard V."/>
            <person name="Magnuson J."/>
            <person name="Maillard F."/>
            <person name="Murat C."/>
            <person name="Nolan M."/>
            <person name="Ohm R.A."/>
            <person name="Pangilinan J."/>
            <person name="Pereira M.F."/>
            <person name="Perotto S."/>
            <person name="Peter M."/>
            <person name="Pfister S."/>
            <person name="Riley R."/>
            <person name="Sitrit Y."/>
            <person name="Stielow J.B."/>
            <person name="Szollosi G."/>
            <person name="Zifcakova L."/>
            <person name="Stursova M."/>
            <person name="Spatafora J.W."/>
            <person name="Tedersoo L."/>
            <person name="Vaario L.M."/>
            <person name="Yamada A."/>
            <person name="Yan M."/>
            <person name="Wang P."/>
            <person name="Xu J."/>
            <person name="Bruns T."/>
            <person name="Baldrian P."/>
            <person name="Vilgalys R."/>
            <person name="Dunand C."/>
            <person name="Henrissat B."/>
            <person name="Grigoriev I.V."/>
            <person name="Hibbett D."/>
            <person name="Nagy L.G."/>
            <person name="Martin F.M."/>
        </authorList>
    </citation>
    <scope>NUCLEOTIDE SEQUENCE</scope>
    <source>
        <strain evidence="1">P2</strain>
    </source>
</reference>
<protein>
    <submittedName>
        <fullName evidence="1">Uncharacterized protein</fullName>
    </submittedName>
</protein>
<keyword evidence="2" id="KW-1185">Reference proteome</keyword>
<gene>
    <name evidence="1" type="ORF">BDM02DRAFT_3128632</name>
</gene>
<proteinExistence type="predicted"/>
<dbReference type="EMBL" id="MU118004">
    <property type="protein sequence ID" value="KAF9648978.1"/>
    <property type="molecule type" value="Genomic_DNA"/>
</dbReference>
<evidence type="ECO:0000313" key="2">
    <source>
        <dbReference type="Proteomes" id="UP000886501"/>
    </source>
</evidence>
<accession>A0ACB6ZHP8</accession>
<sequence length="283" mass="31062">MHQYGADAIAFGHHADDKLETLLTRLANGTGFLGLGGMKLPRGLEWVTGHRVRWNPVFATCDEHGLDYVTDEMNFQSEVTLRNAVRHAFARGSTPDGLGHTSRSNTTENTNERRTPWNPLAFSDGVESLQSLTNGYTSGIGIETENPESAGFTESHVLWTPVYARPGGQLKHAKPGSGADGWVEGWLAPRSPPHEYTNGPEASEIDVLGIPLKSSTVIDSYCPLIHAQYRRKFSSDYELPRANTDSWSPPYENTSDPASSSGRQMKITSRELACAGEHLEVPR</sequence>
<comment type="caution">
    <text evidence="1">The sequence shown here is derived from an EMBL/GenBank/DDBJ whole genome shotgun (WGS) entry which is preliminary data.</text>
</comment>
<evidence type="ECO:0000313" key="1">
    <source>
        <dbReference type="EMBL" id="KAF9648978.1"/>
    </source>
</evidence>
<organism evidence="1 2">
    <name type="scientific">Thelephora ganbajun</name>
    <name type="common">Ganba fungus</name>
    <dbReference type="NCBI Taxonomy" id="370292"/>
    <lineage>
        <taxon>Eukaryota</taxon>
        <taxon>Fungi</taxon>
        <taxon>Dikarya</taxon>
        <taxon>Basidiomycota</taxon>
        <taxon>Agaricomycotina</taxon>
        <taxon>Agaricomycetes</taxon>
        <taxon>Thelephorales</taxon>
        <taxon>Thelephoraceae</taxon>
        <taxon>Thelephora</taxon>
    </lineage>
</organism>
<dbReference type="Proteomes" id="UP000886501">
    <property type="component" value="Unassembled WGS sequence"/>
</dbReference>